<dbReference type="GO" id="GO:0006355">
    <property type="term" value="P:regulation of DNA-templated transcription"/>
    <property type="evidence" value="ECO:0007669"/>
    <property type="project" value="TreeGrafter"/>
</dbReference>
<dbReference type="GO" id="GO:0000976">
    <property type="term" value="F:transcription cis-regulatory region binding"/>
    <property type="evidence" value="ECO:0007669"/>
    <property type="project" value="TreeGrafter"/>
</dbReference>
<keyword evidence="2" id="KW-0902">Two-component regulatory system</keyword>
<comment type="caution">
    <text evidence="9">The sequence shown here is derived from an EMBL/GenBank/DDBJ whole genome shotgun (WGS) entry which is preliminary data.</text>
</comment>
<dbReference type="Proteomes" id="UP000317778">
    <property type="component" value="Unassembled WGS sequence"/>
</dbReference>
<dbReference type="SUPFAM" id="SSF52172">
    <property type="entry name" value="CheY-like"/>
    <property type="match status" value="1"/>
</dbReference>
<reference evidence="9 10" key="1">
    <citation type="submission" date="2017-06" db="EMBL/GenBank/DDBJ databases">
        <title>Novel microbial phyla capable of carbon fixation and sulfur reduction in deep-sea sediments.</title>
        <authorList>
            <person name="Huang J."/>
            <person name="Baker B."/>
            <person name="Wang Y."/>
        </authorList>
    </citation>
    <scope>NUCLEOTIDE SEQUENCE [LARGE SCALE GENOMIC DNA]</scope>
    <source>
        <strain evidence="9">B3_TA06</strain>
    </source>
</reference>
<dbReference type="GO" id="GO:0005829">
    <property type="term" value="C:cytosol"/>
    <property type="evidence" value="ECO:0007669"/>
    <property type="project" value="TreeGrafter"/>
</dbReference>
<dbReference type="InterPro" id="IPR039420">
    <property type="entry name" value="WalR-like"/>
</dbReference>
<dbReference type="InterPro" id="IPR001789">
    <property type="entry name" value="Sig_transdc_resp-reg_receiver"/>
</dbReference>
<dbReference type="InterPro" id="IPR025497">
    <property type="entry name" value="PatA-like_N"/>
</dbReference>
<evidence type="ECO:0000259" key="8">
    <source>
        <dbReference type="PROSITE" id="PS50110"/>
    </source>
</evidence>
<dbReference type="Pfam" id="PF14332">
    <property type="entry name" value="DUF4388"/>
    <property type="match status" value="1"/>
</dbReference>
<dbReference type="Gene3D" id="3.40.50.2300">
    <property type="match status" value="1"/>
</dbReference>
<dbReference type="Gene3D" id="3.40.50.300">
    <property type="entry name" value="P-loop containing nucleotide triphosphate hydrolases"/>
    <property type="match status" value="1"/>
</dbReference>
<accession>A0A532V6D4</accession>
<feature type="domain" description="Response regulatory" evidence="8">
    <location>
        <begin position="9"/>
        <end position="125"/>
    </location>
</feature>
<evidence type="ECO:0000313" key="10">
    <source>
        <dbReference type="Proteomes" id="UP000317778"/>
    </source>
</evidence>
<keyword evidence="5" id="KW-0804">Transcription</keyword>
<dbReference type="InterPro" id="IPR011006">
    <property type="entry name" value="CheY-like_superfamily"/>
</dbReference>
<evidence type="ECO:0000313" key="9">
    <source>
        <dbReference type="EMBL" id="TKJ42751.1"/>
    </source>
</evidence>
<name>A0A532V6D4_UNCT6</name>
<feature type="compositionally biased region" description="Basic and acidic residues" evidence="7">
    <location>
        <begin position="327"/>
        <end position="368"/>
    </location>
</feature>
<dbReference type="AlphaFoldDB" id="A0A532V6D4"/>
<dbReference type="SMART" id="SM00448">
    <property type="entry name" value="REC"/>
    <property type="match status" value="1"/>
</dbReference>
<dbReference type="EMBL" id="NJBO01000009">
    <property type="protein sequence ID" value="TKJ42751.1"/>
    <property type="molecule type" value="Genomic_DNA"/>
</dbReference>
<evidence type="ECO:0000256" key="6">
    <source>
        <dbReference type="PROSITE-ProRule" id="PRU00169"/>
    </source>
</evidence>
<feature type="region of interest" description="Disordered" evidence="7">
    <location>
        <begin position="309"/>
        <end position="376"/>
    </location>
</feature>
<dbReference type="PANTHER" id="PTHR48111:SF1">
    <property type="entry name" value="TWO-COMPONENT RESPONSE REGULATOR ORR33"/>
    <property type="match status" value="1"/>
</dbReference>
<feature type="compositionally biased region" description="Basic and acidic residues" evidence="7">
    <location>
        <begin position="309"/>
        <end position="318"/>
    </location>
</feature>
<dbReference type="PANTHER" id="PTHR48111">
    <property type="entry name" value="REGULATOR OF RPOS"/>
    <property type="match status" value="1"/>
</dbReference>
<keyword evidence="1 6" id="KW-0597">Phosphoprotein</keyword>
<dbReference type="SUPFAM" id="SSF52540">
    <property type="entry name" value="P-loop containing nucleoside triphosphate hydrolases"/>
    <property type="match status" value="1"/>
</dbReference>
<evidence type="ECO:0000256" key="1">
    <source>
        <dbReference type="ARBA" id="ARBA00022553"/>
    </source>
</evidence>
<dbReference type="Pfam" id="PF00072">
    <property type="entry name" value="Response_reg"/>
    <property type="match status" value="1"/>
</dbReference>
<feature type="modified residue" description="4-aspartylphosphate" evidence="6">
    <location>
        <position position="58"/>
    </location>
</feature>
<evidence type="ECO:0000256" key="4">
    <source>
        <dbReference type="ARBA" id="ARBA00023125"/>
    </source>
</evidence>
<dbReference type="InterPro" id="IPR027417">
    <property type="entry name" value="P-loop_NTPase"/>
</dbReference>
<evidence type="ECO:0000256" key="7">
    <source>
        <dbReference type="SAM" id="MobiDB-lite"/>
    </source>
</evidence>
<sequence length="533" mass="59167">MNQEKSTRRVLVVDDDPYLLNLLDLRLAEQGFDVMLASSAHEALTKVEDKKPDIVIADIMMPGMDGYELCACVRANEKLKNIPFIFLSALADTQDKVKGLRLGADDYLTKPFEFHELLARIEILLDRYSRYQETFEQATEIATTGNIEDLGVIDLLQMLSFGQKTGQVHLESGEEEGFLYLRSGKLIAATYRSKQGRAALPTLLSWSQGRFRVKLTDSLSLTPTIESQTDEAIFAALRELDETERIKQELDARSIPVFSAKPKPEAEVQEVLLQLVDGSHSIKEVLAASPLSNLKTIEEIKKMVEKGQIELRPGEKAAPKGMAPPEPEAKEPPGEEAWEPKLPIEVEGAEATRETVPLEKAKPPKEEAAPAGPQVEVKEKLPPQEFNLIVIGTDRDSRNTFIHALSGEEETEGKGETVLNFGRVMMGPHQLNLYGLPGAKRFAPLWQTFIQRVHGMILLANASIEEEVDNLRFALLLLGPRIQGPKIVINTDPTHPEIELGPETYGANTIACLSSDRIKAAWIVSELIAELVR</sequence>
<gene>
    <name evidence="9" type="ORF">CEE36_06615</name>
</gene>
<evidence type="ECO:0000256" key="2">
    <source>
        <dbReference type="ARBA" id="ARBA00023012"/>
    </source>
</evidence>
<evidence type="ECO:0000256" key="5">
    <source>
        <dbReference type="ARBA" id="ARBA00023163"/>
    </source>
</evidence>
<dbReference type="GO" id="GO:0000156">
    <property type="term" value="F:phosphorelay response regulator activity"/>
    <property type="evidence" value="ECO:0007669"/>
    <property type="project" value="TreeGrafter"/>
</dbReference>
<dbReference type="PROSITE" id="PS50110">
    <property type="entry name" value="RESPONSE_REGULATORY"/>
    <property type="match status" value="1"/>
</dbReference>
<dbReference type="GO" id="GO:0032993">
    <property type="term" value="C:protein-DNA complex"/>
    <property type="evidence" value="ECO:0007669"/>
    <property type="project" value="TreeGrafter"/>
</dbReference>
<keyword evidence="4" id="KW-0238">DNA-binding</keyword>
<proteinExistence type="predicted"/>
<organism evidence="9 10">
    <name type="scientific">candidate division TA06 bacterium B3_TA06</name>
    <dbReference type="NCBI Taxonomy" id="2012487"/>
    <lineage>
        <taxon>Bacteria</taxon>
        <taxon>Bacteria division TA06</taxon>
    </lineage>
</organism>
<evidence type="ECO:0000256" key="3">
    <source>
        <dbReference type="ARBA" id="ARBA00023015"/>
    </source>
</evidence>
<keyword evidence="3" id="KW-0805">Transcription regulation</keyword>
<protein>
    <recommendedName>
        <fullName evidence="8">Response regulatory domain-containing protein</fullName>
    </recommendedName>
</protein>